<accession>A0ABU0A3X7</accession>
<name>A0ABU0A3X7_9BACI</name>
<evidence type="ECO:0000313" key="1">
    <source>
        <dbReference type="EMBL" id="MDQ0257960.1"/>
    </source>
</evidence>
<organism evidence="1 2">
    <name type="scientific">Evansella vedderi</name>
    <dbReference type="NCBI Taxonomy" id="38282"/>
    <lineage>
        <taxon>Bacteria</taxon>
        <taxon>Bacillati</taxon>
        <taxon>Bacillota</taxon>
        <taxon>Bacilli</taxon>
        <taxon>Bacillales</taxon>
        <taxon>Bacillaceae</taxon>
        <taxon>Evansella</taxon>
    </lineage>
</organism>
<keyword evidence="2" id="KW-1185">Reference proteome</keyword>
<reference evidence="1 2" key="1">
    <citation type="submission" date="2023-07" db="EMBL/GenBank/DDBJ databases">
        <title>Genomic Encyclopedia of Type Strains, Phase IV (KMG-IV): sequencing the most valuable type-strain genomes for metagenomic binning, comparative biology and taxonomic classification.</title>
        <authorList>
            <person name="Goeker M."/>
        </authorList>
    </citation>
    <scope>NUCLEOTIDE SEQUENCE [LARGE SCALE GENOMIC DNA]</scope>
    <source>
        <strain evidence="1 2">DSM 9768</strain>
    </source>
</reference>
<dbReference type="RefSeq" id="WP_307332505.1">
    <property type="nucleotide sequence ID" value="NZ_JAUSUG010000038.1"/>
</dbReference>
<comment type="caution">
    <text evidence="1">The sequence shown here is derived from an EMBL/GenBank/DDBJ whole genome shotgun (WGS) entry which is preliminary data.</text>
</comment>
<sequence>MSKQMNIRLDEVHMSLLEKMVEKMKEEGINTNKTDTIQKAIYSFARNNVLGQEVVSEIIDKYYRGERVE</sequence>
<proteinExistence type="predicted"/>
<gene>
    <name evidence="1" type="ORF">J2S74_005423</name>
</gene>
<protein>
    <submittedName>
        <fullName evidence="1">Uncharacterized protein</fullName>
    </submittedName>
</protein>
<dbReference type="EMBL" id="JAUSUG010000038">
    <property type="protein sequence ID" value="MDQ0257960.1"/>
    <property type="molecule type" value="Genomic_DNA"/>
</dbReference>
<evidence type="ECO:0000313" key="2">
    <source>
        <dbReference type="Proteomes" id="UP001230005"/>
    </source>
</evidence>
<dbReference type="Proteomes" id="UP001230005">
    <property type="component" value="Unassembled WGS sequence"/>
</dbReference>